<reference evidence="2 3" key="1">
    <citation type="submission" date="2021-06" db="EMBL/GenBank/DDBJ databases">
        <title>Caerostris extrusa draft genome.</title>
        <authorList>
            <person name="Kono N."/>
            <person name="Arakawa K."/>
        </authorList>
    </citation>
    <scope>NUCLEOTIDE SEQUENCE [LARGE SCALE GENOMIC DNA]</scope>
</reference>
<keyword evidence="2" id="KW-0695">RNA-directed DNA polymerase</keyword>
<proteinExistence type="predicted"/>
<organism evidence="2 3">
    <name type="scientific">Caerostris extrusa</name>
    <name type="common">Bark spider</name>
    <name type="synonym">Caerostris bankana</name>
    <dbReference type="NCBI Taxonomy" id="172846"/>
    <lineage>
        <taxon>Eukaryota</taxon>
        <taxon>Metazoa</taxon>
        <taxon>Ecdysozoa</taxon>
        <taxon>Arthropoda</taxon>
        <taxon>Chelicerata</taxon>
        <taxon>Arachnida</taxon>
        <taxon>Araneae</taxon>
        <taxon>Araneomorphae</taxon>
        <taxon>Entelegynae</taxon>
        <taxon>Araneoidea</taxon>
        <taxon>Araneidae</taxon>
        <taxon>Caerostris</taxon>
    </lineage>
</organism>
<evidence type="ECO:0000313" key="2">
    <source>
        <dbReference type="EMBL" id="GIY86545.1"/>
    </source>
</evidence>
<dbReference type="GO" id="GO:0003964">
    <property type="term" value="F:RNA-directed DNA polymerase activity"/>
    <property type="evidence" value="ECO:0007669"/>
    <property type="project" value="UniProtKB-KW"/>
</dbReference>
<name>A0AAV4WUE7_CAEEX</name>
<dbReference type="InterPro" id="IPR000477">
    <property type="entry name" value="RT_dom"/>
</dbReference>
<evidence type="ECO:0000313" key="3">
    <source>
        <dbReference type="Proteomes" id="UP001054945"/>
    </source>
</evidence>
<keyword evidence="2" id="KW-0548">Nucleotidyltransferase</keyword>
<dbReference type="EMBL" id="BPLR01016812">
    <property type="protein sequence ID" value="GIY86545.1"/>
    <property type="molecule type" value="Genomic_DNA"/>
</dbReference>
<keyword evidence="2" id="KW-0808">Transferase</keyword>
<dbReference type="Proteomes" id="UP001054945">
    <property type="component" value="Unassembled WGS sequence"/>
</dbReference>
<evidence type="ECO:0000259" key="1">
    <source>
        <dbReference type="PROSITE" id="PS50878"/>
    </source>
</evidence>
<accession>A0AAV4WUE7</accession>
<dbReference type="PROSITE" id="PS50878">
    <property type="entry name" value="RT_POL"/>
    <property type="match status" value="1"/>
</dbReference>
<sequence>MTVFLDLTNSFEKVRRNKFFVKLFHVFEVRGNALPWFSDFLKARIVRVKFNKALSRDFSLSLGVPQGSILDPLLFLMIFANIEKVMSRRFKVEILADDVVFWHSDSDIKAIEADINLNLKM</sequence>
<dbReference type="AlphaFoldDB" id="A0AAV4WUE7"/>
<dbReference type="PANTHER" id="PTHR33332">
    <property type="entry name" value="REVERSE TRANSCRIPTASE DOMAIN-CONTAINING PROTEIN"/>
    <property type="match status" value="1"/>
</dbReference>
<feature type="domain" description="Reverse transcriptase" evidence="1">
    <location>
        <begin position="1"/>
        <end position="121"/>
    </location>
</feature>
<dbReference type="Pfam" id="PF00078">
    <property type="entry name" value="RVT_1"/>
    <property type="match status" value="1"/>
</dbReference>
<keyword evidence="3" id="KW-1185">Reference proteome</keyword>
<gene>
    <name evidence="2" type="primary">RTase_583</name>
    <name evidence="2" type="ORF">CEXT_485911</name>
</gene>
<comment type="caution">
    <text evidence="2">The sequence shown here is derived from an EMBL/GenBank/DDBJ whole genome shotgun (WGS) entry which is preliminary data.</text>
</comment>
<protein>
    <submittedName>
        <fullName evidence="2">RNA-directed DNA polymerase from transposon BS</fullName>
    </submittedName>
</protein>